<feature type="compositionally biased region" description="Basic and acidic residues" evidence="1">
    <location>
        <begin position="8"/>
        <end position="17"/>
    </location>
</feature>
<gene>
    <name evidence="2" type="ORF">PLEPLA_LOCUS5310</name>
</gene>
<dbReference type="EMBL" id="CADEAL010000268">
    <property type="protein sequence ID" value="CAB1417505.1"/>
    <property type="molecule type" value="Genomic_DNA"/>
</dbReference>
<organism evidence="2 3">
    <name type="scientific">Pleuronectes platessa</name>
    <name type="common">European plaice</name>
    <dbReference type="NCBI Taxonomy" id="8262"/>
    <lineage>
        <taxon>Eukaryota</taxon>
        <taxon>Metazoa</taxon>
        <taxon>Chordata</taxon>
        <taxon>Craniata</taxon>
        <taxon>Vertebrata</taxon>
        <taxon>Euteleostomi</taxon>
        <taxon>Actinopterygii</taxon>
        <taxon>Neopterygii</taxon>
        <taxon>Teleostei</taxon>
        <taxon>Neoteleostei</taxon>
        <taxon>Acanthomorphata</taxon>
        <taxon>Carangaria</taxon>
        <taxon>Pleuronectiformes</taxon>
        <taxon>Pleuronectoidei</taxon>
        <taxon>Pleuronectidae</taxon>
        <taxon>Pleuronectes</taxon>
    </lineage>
</organism>
<name>A0A9N7TR16_PLEPL</name>
<reference evidence="2" key="1">
    <citation type="submission" date="2020-03" db="EMBL/GenBank/DDBJ databases">
        <authorList>
            <person name="Weist P."/>
        </authorList>
    </citation>
    <scope>NUCLEOTIDE SEQUENCE</scope>
</reference>
<sequence>MQNVSSQDKGDHSERLCIDLQSPPPSEGTRGPGPCQQSDPRSHPSPSLWRSSIQAATRPLVENTVTDDSSDRIHICLFKCAFVLFNEGFMDPAVISLSMQMSTDFLLTQSDHVPQ</sequence>
<evidence type="ECO:0000313" key="2">
    <source>
        <dbReference type="EMBL" id="CAB1417505.1"/>
    </source>
</evidence>
<comment type="caution">
    <text evidence="2">The sequence shown here is derived from an EMBL/GenBank/DDBJ whole genome shotgun (WGS) entry which is preliminary data.</text>
</comment>
<evidence type="ECO:0000256" key="1">
    <source>
        <dbReference type="SAM" id="MobiDB-lite"/>
    </source>
</evidence>
<proteinExistence type="predicted"/>
<dbReference type="AlphaFoldDB" id="A0A9N7TR16"/>
<dbReference type="Proteomes" id="UP001153269">
    <property type="component" value="Unassembled WGS sequence"/>
</dbReference>
<protein>
    <submittedName>
        <fullName evidence="2">Uncharacterized protein</fullName>
    </submittedName>
</protein>
<accession>A0A9N7TR16</accession>
<feature type="compositionally biased region" description="Polar residues" evidence="1">
    <location>
        <begin position="35"/>
        <end position="49"/>
    </location>
</feature>
<feature type="region of interest" description="Disordered" evidence="1">
    <location>
        <begin position="1"/>
        <end position="49"/>
    </location>
</feature>
<keyword evidence="3" id="KW-1185">Reference proteome</keyword>
<evidence type="ECO:0000313" key="3">
    <source>
        <dbReference type="Proteomes" id="UP001153269"/>
    </source>
</evidence>